<dbReference type="GO" id="GO:0005886">
    <property type="term" value="C:plasma membrane"/>
    <property type="evidence" value="ECO:0007669"/>
    <property type="project" value="UniProtKB-SubCell"/>
</dbReference>
<evidence type="ECO:0000256" key="2">
    <source>
        <dbReference type="ARBA" id="ARBA00008914"/>
    </source>
</evidence>
<feature type="compositionally biased region" description="Low complexity" evidence="8">
    <location>
        <begin position="389"/>
        <end position="403"/>
    </location>
</feature>
<evidence type="ECO:0000256" key="9">
    <source>
        <dbReference type="SAM" id="Phobius"/>
    </source>
</evidence>
<proteinExistence type="inferred from homology"/>
<evidence type="ECO:0000313" key="11">
    <source>
        <dbReference type="EMBL" id="CTP87498.1"/>
    </source>
</evidence>
<gene>
    <name evidence="11" type="primary">motB</name>
    <name evidence="11" type="ORF">XTPLMG728_1580</name>
</gene>
<evidence type="ECO:0000256" key="3">
    <source>
        <dbReference type="ARBA" id="ARBA00022475"/>
    </source>
</evidence>
<dbReference type="RefSeq" id="WP_053840691.1">
    <property type="nucleotide sequence ID" value="NZ_CP076250.1"/>
</dbReference>
<keyword evidence="5 9" id="KW-1133">Transmembrane helix</keyword>
<feature type="domain" description="OmpA-like" evidence="10">
    <location>
        <begin position="163"/>
        <end position="282"/>
    </location>
</feature>
<evidence type="ECO:0000256" key="1">
    <source>
        <dbReference type="ARBA" id="ARBA00004162"/>
    </source>
</evidence>
<dbReference type="CDD" id="cd07185">
    <property type="entry name" value="OmpA_C-like"/>
    <property type="match status" value="1"/>
</dbReference>
<feature type="region of interest" description="Disordered" evidence="8">
    <location>
        <begin position="381"/>
        <end position="409"/>
    </location>
</feature>
<keyword evidence="11" id="KW-0282">Flagellum</keyword>
<feature type="transmembrane region" description="Helical" evidence="9">
    <location>
        <begin position="28"/>
        <end position="48"/>
    </location>
</feature>
<dbReference type="AlphaFoldDB" id="A0A0K2ZPI4"/>
<dbReference type="Pfam" id="PF00691">
    <property type="entry name" value="OmpA"/>
    <property type="match status" value="1"/>
</dbReference>
<accession>A0A0K2ZPI4</accession>
<keyword evidence="4 9" id="KW-0812">Transmembrane</keyword>
<dbReference type="Pfam" id="PF13677">
    <property type="entry name" value="MotB_plug"/>
    <property type="match status" value="1"/>
</dbReference>
<comment type="subcellular location">
    <subcellularLocation>
        <location evidence="1">Cell membrane</location>
        <topology evidence="1">Single-pass membrane protein</topology>
    </subcellularLocation>
</comment>
<evidence type="ECO:0000256" key="8">
    <source>
        <dbReference type="SAM" id="MobiDB-lite"/>
    </source>
</evidence>
<dbReference type="PANTHER" id="PTHR30329:SF21">
    <property type="entry name" value="LIPOPROTEIN YIAD-RELATED"/>
    <property type="match status" value="1"/>
</dbReference>
<feature type="compositionally biased region" description="Polar residues" evidence="8">
    <location>
        <begin position="110"/>
        <end position="120"/>
    </location>
</feature>
<dbReference type="Gene3D" id="3.30.1330.60">
    <property type="entry name" value="OmpA-like domain"/>
    <property type="match status" value="1"/>
</dbReference>
<keyword evidence="3" id="KW-1003">Cell membrane</keyword>
<dbReference type="PROSITE" id="PS51123">
    <property type="entry name" value="OMPA_2"/>
    <property type="match status" value="1"/>
</dbReference>
<name>A0A0K2ZPI4_9XANT</name>
<dbReference type="Proteomes" id="UP000041247">
    <property type="component" value="Unassembled WGS sequence"/>
</dbReference>
<keyword evidence="11" id="KW-0966">Cell projection</keyword>
<dbReference type="SUPFAM" id="SSF103088">
    <property type="entry name" value="OmpA-like"/>
    <property type="match status" value="1"/>
</dbReference>
<keyword evidence="6 7" id="KW-0472">Membrane</keyword>
<dbReference type="InterPro" id="IPR025713">
    <property type="entry name" value="MotB-like_N_dom"/>
</dbReference>
<evidence type="ECO:0000256" key="4">
    <source>
        <dbReference type="ARBA" id="ARBA00022692"/>
    </source>
</evidence>
<evidence type="ECO:0000256" key="5">
    <source>
        <dbReference type="ARBA" id="ARBA00022989"/>
    </source>
</evidence>
<evidence type="ECO:0000259" key="10">
    <source>
        <dbReference type="PROSITE" id="PS51123"/>
    </source>
</evidence>
<comment type="similarity">
    <text evidence="2">Belongs to the MotB family.</text>
</comment>
<reference evidence="11 12" key="1">
    <citation type="submission" date="2015-07" db="EMBL/GenBank/DDBJ databases">
        <authorList>
            <person name="Noorani M."/>
        </authorList>
    </citation>
    <scope>NUCLEOTIDE SEQUENCE [LARGE SCALE GENOMIC DNA]</scope>
    <source>
        <strain evidence="11">LMG728</strain>
    </source>
</reference>
<organism evidence="11 12">
    <name type="scientific">Xanthomonas graminis pv. poae</name>
    <dbReference type="NCBI Taxonomy" id="227946"/>
    <lineage>
        <taxon>Bacteria</taxon>
        <taxon>Pseudomonadati</taxon>
        <taxon>Pseudomonadota</taxon>
        <taxon>Gammaproteobacteria</taxon>
        <taxon>Lysobacterales</taxon>
        <taxon>Lysobacteraceae</taxon>
        <taxon>Xanthomonas</taxon>
        <taxon>Xanthomonas translucens group</taxon>
        <taxon>Xanthomonas graminis</taxon>
    </lineage>
</organism>
<protein>
    <submittedName>
        <fullName evidence="11">Flagellar motor protein MotB</fullName>
    </submittedName>
</protein>
<evidence type="ECO:0000256" key="7">
    <source>
        <dbReference type="PROSITE-ProRule" id="PRU00473"/>
    </source>
</evidence>
<dbReference type="InterPro" id="IPR050330">
    <property type="entry name" value="Bact_OuterMem_StrucFunc"/>
</dbReference>
<evidence type="ECO:0000256" key="6">
    <source>
        <dbReference type="ARBA" id="ARBA00023136"/>
    </source>
</evidence>
<dbReference type="InterPro" id="IPR006665">
    <property type="entry name" value="OmpA-like"/>
</dbReference>
<evidence type="ECO:0000313" key="12">
    <source>
        <dbReference type="Proteomes" id="UP000041247"/>
    </source>
</evidence>
<sequence length="409" mass="42932">MPETKATVVIRRVKKVQGGGHHGGAWKVAFADFVTAMMAFFLVLWLVAATTKEQRAAISEYFRNPSPLVGKSPAPSPGMAGPGGASTSMIKLGGSADMQRGDNKDPFGSKSLNGDTQSKAAQREKEKQRLEALMQDLKEAIDKSQALEPFKDQLLLDLTPDGLRIQIVDKENRPMFDIGSAVLKPYTRDILHELSGFINEVPNHISITGHTDVTQYSGKNGYSNWELSADRANAARRELVVGGMGEDKVSRVVGLSSSILFDKQTPDNPINRRISIVVMTKDAEEAALAGSDHALALGKPQSDADTKVPDLSATASAAPPPLPAAVKLPAPVAAPVAAAPAAAPAARAARPATVTVAAPRTTSPEIAADAAREAIRAVNSVTGGKPRSRAAPSSATVTVTATAEGAEQR</sequence>
<feature type="region of interest" description="Disordered" evidence="8">
    <location>
        <begin position="64"/>
        <end position="127"/>
    </location>
</feature>
<dbReference type="EMBL" id="CXOK01000040">
    <property type="protein sequence ID" value="CTP87498.1"/>
    <property type="molecule type" value="Genomic_DNA"/>
</dbReference>
<dbReference type="PANTHER" id="PTHR30329">
    <property type="entry name" value="STATOR ELEMENT OF FLAGELLAR MOTOR COMPLEX"/>
    <property type="match status" value="1"/>
</dbReference>
<keyword evidence="11" id="KW-0969">Cilium</keyword>
<dbReference type="NCBIfam" id="NF006548">
    <property type="entry name" value="PRK09041.1"/>
    <property type="match status" value="1"/>
</dbReference>
<dbReference type="InterPro" id="IPR036737">
    <property type="entry name" value="OmpA-like_sf"/>
</dbReference>